<evidence type="ECO:0000313" key="2">
    <source>
        <dbReference type="EMBL" id="KAF6812434.1"/>
    </source>
</evidence>
<gene>
    <name evidence="2" type="ORF">CSOJ01_05139</name>
</gene>
<dbReference type="Pfam" id="PF02698">
    <property type="entry name" value="DUF218"/>
    <property type="match status" value="1"/>
</dbReference>
<reference evidence="2 3" key="1">
    <citation type="journal article" date="2020" name="Phytopathology">
        <title>Genome Sequence Resources of Colletotrichum truncatum, C. plurivorum, C. musicola, and C. sojae: Four Species Pathogenic to Soybean (Glycine max).</title>
        <authorList>
            <person name="Rogerio F."/>
            <person name="Boufleur T.R."/>
            <person name="Ciampi-Guillardi M."/>
            <person name="Sukno S.A."/>
            <person name="Thon M.R."/>
            <person name="Massola Junior N.S."/>
            <person name="Baroncelli R."/>
        </authorList>
    </citation>
    <scope>NUCLEOTIDE SEQUENCE [LARGE SCALE GENOMIC DNA]</scope>
    <source>
        <strain evidence="2 3">LFN0009</strain>
    </source>
</reference>
<dbReference type="AlphaFoldDB" id="A0A8H6MX90"/>
<evidence type="ECO:0000313" key="3">
    <source>
        <dbReference type="Proteomes" id="UP000652219"/>
    </source>
</evidence>
<evidence type="ECO:0000259" key="1">
    <source>
        <dbReference type="Pfam" id="PF02698"/>
    </source>
</evidence>
<accession>A0A8H6MX90</accession>
<organism evidence="2 3">
    <name type="scientific">Colletotrichum sojae</name>
    <dbReference type="NCBI Taxonomy" id="2175907"/>
    <lineage>
        <taxon>Eukaryota</taxon>
        <taxon>Fungi</taxon>
        <taxon>Dikarya</taxon>
        <taxon>Ascomycota</taxon>
        <taxon>Pezizomycotina</taxon>
        <taxon>Sordariomycetes</taxon>
        <taxon>Hypocreomycetidae</taxon>
        <taxon>Glomerellales</taxon>
        <taxon>Glomerellaceae</taxon>
        <taxon>Colletotrichum</taxon>
        <taxon>Colletotrichum orchidearum species complex</taxon>
    </lineage>
</organism>
<feature type="domain" description="DUF218" evidence="1">
    <location>
        <begin position="164"/>
        <end position="234"/>
    </location>
</feature>
<dbReference type="InterPro" id="IPR014729">
    <property type="entry name" value="Rossmann-like_a/b/a_fold"/>
</dbReference>
<dbReference type="Gene3D" id="1.10.3620.10">
    <property type="entry name" value="YdcF like domain"/>
    <property type="match status" value="1"/>
</dbReference>
<dbReference type="PANTHER" id="PTHR30336">
    <property type="entry name" value="INNER MEMBRANE PROTEIN, PROBABLE PERMEASE"/>
    <property type="match status" value="1"/>
</dbReference>
<name>A0A8H6MX90_9PEZI</name>
<dbReference type="Gene3D" id="3.40.50.620">
    <property type="entry name" value="HUPs"/>
    <property type="match status" value="1"/>
</dbReference>
<dbReference type="InterPro" id="IPR051599">
    <property type="entry name" value="Cell_Envelope_Assoc"/>
</dbReference>
<proteinExistence type="predicted"/>
<dbReference type="EMBL" id="WIGN01000063">
    <property type="protein sequence ID" value="KAF6812434.1"/>
    <property type="molecule type" value="Genomic_DNA"/>
</dbReference>
<comment type="caution">
    <text evidence="2">The sequence shown here is derived from an EMBL/GenBank/DDBJ whole genome shotgun (WGS) entry which is preliminary data.</text>
</comment>
<dbReference type="PANTHER" id="PTHR30336:SF20">
    <property type="entry name" value="DUF218 DOMAIN-CONTAINING PROTEIN"/>
    <property type="match status" value="1"/>
</dbReference>
<dbReference type="GO" id="GO:0005886">
    <property type="term" value="C:plasma membrane"/>
    <property type="evidence" value="ECO:0007669"/>
    <property type="project" value="TreeGrafter"/>
</dbReference>
<dbReference type="InterPro" id="IPR003848">
    <property type="entry name" value="DUF218"/>
</dbReference>
<sequence>MAALAEAINTISSFLADEKITGVDSLNTFFQSLPTSTQQDGPQPVDAIVFCASSVLSLADVVFSAFAENSDLRINMSVSRSLGLGKRRRNTVLVLCGGIGHSTPFMYDAVARHPTYHSIHGDVQGEPEARILQLIAERWYGIRVLVAGSEGAIMTGNDTGRLLVVVEDKSTNCGENASKSREILERCGVSAPRSIVVVQDPTMSKRTVATFEKVYSDHGDAAPRVISWPTFTPKVILKSESPVEEEREPMDQIEHLDYDGQDTTTGSHNLWNMKRLVDLLMGEIPRLRDDSNGYGPNGKKFLVHVDIPENVENAWRHLDSLLGPKGRDR</sequence>
<dbReference type="Proteomes" id="UP000652219">
    <property type="component" value="Unassembled WGS sequence"/>
</dbReference>
<keyword evidence="3" id="KW-1185">Reference proteome</keyword>
<protein>
    <submittedName>
        <fullName evidence="2">Duf218 domain protein</fullName>
    </submittedName>
</protein>